<dbReference type="OrthoDB" id="10005377at2"/>
<comment type="caution">
    <text evidence="1">The sequence shown here is derived from an EMBL/GenBank/DDBJ whole genome shotgun (WGS) entry which is preliminary data.</text>
</comment>
<dbReference type="AlphaFoldDB" id="A0A4R2NRD5"/>
<evidence type="ECO:0000313" key="2">
    <source>
        <dbReference type="Proteomes" id="UP000295416"/>
    </source>
</evidence>
<protein>
    <submittedName>
        <fullName evidence="1">Uncharacterized protein</fullName>
    </submittedName>
</protein>
<gene>
    <name evidence="1" type="ORF">EV207_12550</name>
</gene>
<sequence length="62" mass="7309">MGYPKAYAPKEGYKYQLLGKFNRDGDFEHIGYGVDEEDINHLMKEISERDVVCQFHIFQLPK</sequence>
<dbReference type="Proteomes" id="UP000295416">
    <property type="component" value="Unassembled WGS sequence"/>
</dbReference>
<organism evidence="1 2">
    <name type="scientific">Scopulibacillus darangshiensis</name>
    <dbReference type="NCBI Taxonomy" id="442528"/>
    <lineage>
        <taxon>Bacteria</taxon>
        <taxon>Bacillati</taxon>
        <taxon>Bacillota</taxon>
        <taxon>Bacilli</taxon>
        <taxon>Bacillales</taxon>
        <taxon>Sporolactobacillaceae</taxon>
        <taxon>Scopulibacillus</taxon>
    </lineage>
</organism>
<keyword evidence="2" id="KW-1185">Reference proteome</keyword>
<dbReference type="EMBL" id="SLXK01000025">
    <property type="protein sequence ID" value="TCP24489.1"/>
    <property type="molecule type" value="Genomic_DNA"/>
</dbReference>
<evidence type="ECO:0000313" key="1">
    <source>
        <dbReference type="EMBL" id="TCP24489.1"/>
    </source>
</evidence>
<reference evidence="1 2" key="1">
    <citation type="submission" date="2019-03" db="EMBL/GenBank/DDBJ databases">
        <title>Genomic Encyclopedia of Type Strains, Phase IV (KMG-IV): sequencing the most valuable type-strain genomes for metagenomic binning, comparative biology and taxonomic classification.</title>
        <authorList>
            <person name="Goeker M."/>
        </authorList>
    </citation>
    <scope>NUCLEOTIDE SEQUENCE [LARGE SCALE GENOMIC DNA]</scope>
    <source>
        <strain evidence="1 2">DSM 19377</strain>
    </source>
</reference>
<name>A0A4R2NRD5_9BACL</name>
<dbReference type="RefSeq" id="WP_132747043.1">
    <property type="nucleotide sequence ID" value="NZ_SLXK01000025.1"/>
</dbReference>
<accession>A0A4R2NRD5</accession>
<proteinExistence type="predicted"/>